<proteinExistence type="predicted"/>
<name>A0ABS6AWQ3_9NOCA</name>
<keyword evidence="2" id="KW-1185">Reference proteome</keyword>
<evidence type="ECO:0000313" key="1">
    <source>
        <dbReference type="EMBL" id="MBU3062454.1"/>
    </source>
</evidence>
<dbReference type="EMBL" id="JAHKNI010000003">
    <property type="protein sequence ID" value="MBU3062454.1"/>
    <property type="molecule type" value="Genomic_DNA"/>
</dbReference>
<accession>A0ABS6AWQ3</accession>
<evidence type="ECO:0000313" key="2">
    <source>
        <dbReference type="Proteomes" id="UP000733379"/>
    </source>
</evidence>
<evidence type="ECO:0008006" key="3">
    <source>
        <dbReference type="Google" id="ProtNLM"/>
    </source>
</evidence>
<organism evidence="1 2">
    <name type="scientific">Nocardia albiluteola</name>
    <dbReference type="NCBI Taxonomy" id="2842303"/>
    <lineage>
        <taxon>Bacteria</taxon>
        <taxon>Bacillati</taxon>
        <taxon>Actinomycetota</taxon>
        <taxon>Actinomycetes</taxon>
        <taxon>Mycobacteriales</taxon>
        <taxon>Nocardiaceae</taxon>
        <taxon>Nocardia</taxon>
    </lineage>
</organism>
<sequence>MSNMVSAGDDTPPYALLGAGVTGEDLHSAVSRSGYPFQAVVADRLRSKLSEKAHHPSIQEEWSYIDADTGQARSIDILARIPLGDRDDRHGRYPRLNLVVECKQSELPYVFFLREDPPQNLRLMRMSCSKNSLMSLMHVDEKEGQAVPYSMPLHDVFSVFDYPFFDADMPWAISISKMMRKPKLELSGEESYRAITLPLLKAVDYLESIAQGGSYKRSGFEINCCLAVIRAPLIGVTVHEEVPHLLSFPWFRVTHLEPVGDEGEAFSTDVRYFDVVHESFLNEYLSILMDSMNPLAERMVDHFDEIVSGKGLCTGRGEDVWPSLRPMPDDLSESMKDPNYMIHRALQGISITPPAEKPSIGDIAWFRYSSDSESPWVSE</sequence>
<dbReference type="RefSeq" id="WP_215917299.1">
    <property type="nucleotide sequence ID" value="NZ_JAHKNI010000003.1"/>
</dbReference>
<reference evidence="1 2" key="1">
    <citation type="submission" date="2021-06" db="EMBL/GenBank/DDBJ databases">
        <title>Actinomycetes sequencing.</title>
        <authorList>
            <person name="Shan Q."/>
        </authorList>
    </citation>
    <scope>NUCLEOTIDE SEQUENCE [LARGE SCALE GENOMIC DNA]</scope>
    <source>
        <strain evidence="1 2">NEAU-G5</strain>
    </source>
</reference>
<protein>
    <recommendedName>
        <fullName evidence="3">DUF4365 domain-containing protein</fullName>
    </recommendedName>
</protein>
<dbReference type="Proteomes" id="UP000733379">
    <property type="component" value="Unassembled WGS sequence"/>
</dbReference>
<comment type="caution">
    <text evidence="1">The sequence shown here is derived from an EMBL/GenBank/DDBJ whole genome shotgun (WGS) entry which is preliminary data.</text>
</comment>
<gene>
    <name evidence="1" type="ORF">KO481_13090</name>
</gene>